<dbReference type="GO" id="GO:0008379">
    <property type="term" value="F:thioredoxin peroxidase activity"/>
    <property type="evidence" value="ECO:0007669"/>
    <property type="project" value="TreeGrafter"/>
</dbReference>
<proteinExistence type="inferred from homology"/>
<name>A0A0F6TR22_9GAMM</name>
<keyword evidence="14" id="KW-0732">Signal</keyword>
<dbReference type="STRING" id="914150.TQ33_1038"/>
<dbReference type="InterPro" id="IPR050924">
    <property type="entry name" value="Peroxiredoxin_BCP/PrxQ"/>
</dbReference>
<dbReference type="GO" id="GO:0045454">
    <property type="term" value="P:cell redox homeostasis"/>
    <property type="evidence" value="ECO:0007669"/>
    <property type="project" value="TreeGrafter"/>
</dbReference>
<evidence type="ECO:0000256" key="10">
    <source>
        <dbReference type="ARBA" id="ARBA00038489"/>
    </source>
</evidence>
<evidence type="ECO:0000256" key="13">
    <source>
        <dbReference type="PIRSR" id="PIRSR000239-1"/>
    </source>
</evidence>
<keyword evidence="4" id="KW-0575">Peroxidase</keyword>
<dbReference type="PATRIC" id="fig|914150.5.peg.1052"/>
<evidence type="ECO:0000256" key="7">
    <source>
        <dbReference type="ARBA" id="ARBA00023157"/>
    </source>
</evidence>
<feature type="chain" id="PRO_5002510421" description="thioredoxin-dependent peroxiredoxin" evidence="14">
    <location>
        <begin position="20"/>
        <end position="175"/>
    </location>
</feature>
<feature type="domain" description="Thioredoxin" evidence="15">
    <location>
        <begin position="22"/>
        <end position="171"/>
    </location>
</feature>
<dbReference type="PIRSF" id="PIRSF000239">
    <property type="entry name" value="AHPC"/>
    <property type="match status" value="1"/>
</dbReference>
<dbReference type="OrthoDB" id="5572803at2"/>
<sequence>MSRILLVLFGLFLSANVAANSNWVGALAPSFELKDQNGETKSLKDFKGQWVVLYFYPKDDTPGCTTEAKNFRDKYLEYKALNAEIVGISLDDVSSHKDFSNAYKLPFTILADVDQEASKAYKVLGGFGPMEYAERETFIIDPKGNIVYHYSDVDPDIHAEEVFEQLKKLQKELAS</sequence>
<dbReference type="InterPro" id="IPR000866">
    <property type="entry name" value="AhpC/TSA"/>
</dbReference>
<organism evidence="16 17">
    <name type="scientific">Kangiella geojedonensis</name>
    <dbReference type="NCBI Taxonomy" id="914150"/>
    <lineage>
        <taxon>Bacteria</taxon>
        <taxon>Pseudomonadati</taxon>
        <taxon>Pseudomonadota</taxon>
        <taxon>Gammaproteobacteria</taxon>
        <taxon>Kangiellales</taxon>
        <taxon>Kangiellaceae</taxon>
        <taxon>Kangiella</taxon>
    </lineage>
</organism>
<dbReference type="AlphaFoldDB" id="A0A0F6TR22"/>
<dbReference type="KEGG" id="kge:TQ33_1038"/>
<dbReference type="EMBL" id="CP010975">
    <property type="protein sequence ID" value="AKE52000.1"/>
    <property type="molecule type" value="Genomic_DNA"/>
</dbReference>
<dbReference type="FunFam" id="3.40.30.10:FF:000007">
    <property type="entry name" value="Thioredoxin-dependent thiol peroxidase"/>
    <property type="match status" value="1"/>
</dbReference>
<dbReference type="Gene3D" id="3.40.30.10">
    <property type="entry name" value="Glutaredoxin"/>
    <property type="match status" value="1"/>
</dbReference>
<protein>
    <recommendedName>
        <fullName evidence="3">thioredoxin-dependent peroxiredoxin</fullName>
        <ecNumber evidence="3">1.11.1.24</ecNumber>
    </recommendedName>
    <alternativeName>
        <fullName evidence="9">Thioredoxin peroxidase</fullName>
    </alternativeName>
    <alternativeName>
        <fullName evidence="11">Thioredoxin-dependent peroxiredoxin Bcp</fullName>
    </alternativeName>
</protein>
<evidence type="ECO:0000256" key="6">
    <source>
        <dbReference type="ARBA" id="ARBA00023002"/>
    </source>
</evidence>
<keyword evidence="17" id="KW-1185">Reference proteome</keyword>
<dbReference type="GO" id="GO:0005737">
    <property type="term" value="C:cytoplasm"/>
    <property type="evidence" value="ECO:0007669"/>
    <property type="project" value="TreeGrafter"/>
</dbReference>
<dbReference type="PANTHER" id="PTHR42801:SF4">
    <property type="entry name" value="AHPC_TSA FAMILY PROTEIN"/>
    <property type="match status" value="1"/>
</dbReference>
<evidence type="ECO:0000313" key="17">
    <source>
        <dbReference type="Proteomes" id="UP000034071"/>
    </source>
</evidence>
<evidence type="ECO:0000256" key="2">
    <source>
        <dbReference type="ARBA" id="ARBA00011245"/>
    </source>
</evidence>
<comment type="function">
    <text evidence="1">Thiol-specific peroxidase that catalyzes the reduction of hydrogen peroxide and organic hydroperoxides to water and alcohols, respectively. Plays a role in cell protection against oxidative stress by detoxifying peroxides and as sensor of hydrogen peroxide-mediated signaling events.</text>
</comment>
<dbReference type="PROSITE" id="PS51352">
    <property type="entry name" value="THIOREDOXIN_2"/>
    <property type="match status" value="1"/>
</dbReference>
<dbReference type="HOGENOM" id="CLU_042529_14_2_6"/>
<accession>A0A0F6TR22</accession>
<reference evidence="16 17" key="1">
    <citation type="submission" date="2015-02" db="EMBL/GenBank/DDBJ databases">
        <title>Complete genome sequence of Kangiella geojedonensis strain YCS-5T.</title>
        <authorList>
            <person name="Kim K.M."/>
        </authorList>
    </citation>
    <scope>NUCLEOTIDE SEQUENCE [LARGE SCALE GENOMIC DNA]</scope>
    <source>
        <strain evidence="16 17">YCS-5</strain>
    </source>
</reference>
<evidence type="ECO:0000259" key="15">
    <source>
        <dbReference type="PROSITE" id="PS51352"/>
    </source>
</evidence>
<evidence type="ECO:0000256" key="5">
    <source>
        <dbReference type="ARBA" id="ARBA00022862"/>
    </source>
</evidence>
<evidence type="ECO:0000256" key="4">
    <source>
        <dbReference type="ARBA" id="ARBA00022559"/>
    </source>
</evidence>
<dbReference type="RefSeq" id="WP_046561119.1">
    <property type="nucleotide sequence ID" value="NZ_CP010975.1"/>
</dbReference>
<dbReference type="EC" id="1.11.1.24" evidence="3"/>
<keyword evidence="8" id="KW-0676">Redox-active center</keyword>
<evidence type="ECO:0000256" key="8">
    <source>
        <dbReference type="ARBA" id="ARBA00023284"/>
    </source>
</evidence>
<dbReference type="Pfam" id="PF00578">
    <property type="entry name" value="AhpC-TSA"/>
    <property type="match status" value="1"/>
</dbReference>
<evidence type="ECO:0000256" key="11">
    <source>
        <dbReference type="ARBA" id="ARBA00042639"/>
    </source>
</evidence>
<evidence type="ECO:0000313" key="16">
    <source>
        <dbReference type="EMBL" id="AKE52000.1"/>
    </source>
</evidence>
<keyword evidence="5" id="KW-0049">Antioxidant</keyword>
<comment type="subunit">
    <text evidence="2">Monomer.</text>
</comment>
<evidence type="ECO:0000256" key="3">
    <source>
        <dbReference type="ARBA" id="ARBA00013017"/>
    </source>
</evidence>
<dbReference type="Proteomes" id="UP000034071">
    <property type="component" value="Chromosome"/>
</dbReference>
<evidence type="ECO:0000256" key="1">
    <source>
        <dbReference type="ARBA" id="ARBA00003330"/>
    </source>
</evidence>
<dbReference type="InterPro" id="IPR013766">
    <property type="entry name" value="Thioredoxin_domain"/>
</dbReference>
<dbReference type="InterPro" id="IPR036249">
    <property type="entry name" value="Thioredoxin-like_sf"/>
</dbReference>
<evidence type="ECO:0000256" key="9">
    <source>
        <dbReference type="ARBA" id="ARBA00032824"/>
    </source>
</evidence>
<dbReference type="GO" id="GO:0034599">
    <property type="term" value="P:cellular response to oxidative stress"/>
    <property type="evidence" value="ECO:0007669"/>
    <property type="project" value="TreeGrafter"/>
</dbReference>
<dbReference type="SUPFAM" id="SSF52833">
    <property type="entry name" value="Thioredoxin-like"/>
    <property type="match status" value="1"/>
</dbReference>
<evidence type="ECO:0000256" key="14">
    <source>
        <dbReference type="SAM" id="SignalP"/>
    </source>
</evidence>
<evidence type="ECO:0000256" key="12">
    <source>
        <dbReference type="ARBA" id="ARBA00049091"/>
    </source>
</evidence>
<comment type="catalytic activity">
    <reaction evidence="12">
        <text>a hydroperoxide + [thioredoxin]-dithiol = an alcohol + [thioredoxin]-disulfide + H2O</text>
        <dbReference type="Rhea" id="RHEA:62620"/>
        <dbReference type="Rhea" id="RHEA-COMP:10698"/>
        <dbReference type="Rhea" id="RHEA-COMP:10700"/>
        <dbReference type="ChEBI" id="CHEBI:15377"/>
        <dbReference type="ChEBI" id="CHEBI:29950"/>
        <dbReference type="ChEBI" id="CHEBI:30879"/>
        <dbReference type="ChEBI" id="CHEBI:35924"/>
        <dbReference type="ChEBI" id="CHEBI:50058"/>
        <dbReference type="EC" id="1.11.1.24"/>
    </reaction>
</comment>
<dbReference type="CDD" id="cd03017">
    <property type="entry name" value="PRX_BCP"/>
    <property type="match status" value="1"/>
</dbReference>
<gene>
    <name evidence="16" type="ORF">TQ33_1038</name>
</gene>
<keyword evidence="6" id="KW-0560">Oxidoreductase</keyword>
<comment type="similarity">
    <text evidence="10">Belongs to the peroxiredoxin family. BCP/PrxQ subfamily.</text>
</comment>
<keyword evidence="7" id="KW-1015">Disulfide bond</keyword>
<feature type="active site" description="Cysteine sulfenic acid (-SOH) intermediate; for peroxidase activity" evidence="13">
    <location>
        <position position="64"/>
    </location>
</feature>
<dbReference type="PANTHER" id="PTHR42801">
    <property type="entry name" value="THIOREDOXIN-DEPENDENT PEROXIDE REDUCTASE"/>
    <property type="match status" value="1"/>
</dbReference>
<dbReference type="InterPro" id="IPR024706">
    <property type="entry name" value="Peroxiredoxin_AhpC-typ"/>
</dbReference>
<feature type="signal peptide" evidence="14">
    <location>
        <begin position="1"/>
        <end position="19"/>
    </location>
</feature>